<name>A0A9D1GXX2_9ACTN</name>
<dbReference type="Gene3D" id="1.10.3720.10">
    <property type="entry name" value="MetI-like"/>
    <property type="match status" value="1"/>
</dbReference>
<dbReference type="InterPro" id="IPR035906">
    <property type="entry name" value="MetI-like_sf"/>
</dbReference>
<feature type="non-terminal residue" evidence="9">
    <location>
        <position position="178"/>
    </location>
</feature>
<dbReference type="PANTHER" id="PTHR43744:SF9">
    <property type="entry name" value="POLYGALACTURONAN_RHAMNOGALACTURONAN TRANSPORT SYSTEM PERMEASE PROTEIN YTCP"/>
    <property type="match status" value="1"/>
</dbReference>
<dbReference type="Proteomes" id="UP000886842">
    <property type="component" value="Unassembled WGS sequence"/>
</dbReference>
<feature type="region of interest" description="Disordered" evidence="7">
    <location>
        <begin position="1"/>
        <end position="25"/>
    </location>
</feature>
<evidence type="ECO:0000256" key="5">
    <source>
        <dbReference type="ARBA" id="ARBA00022989"/>
    </source>
</evidence>
<comment type="caution">
    <text evidence="9">The sequence shown here is derived from an EMBL/GenBank/DDBJ whole genome shotgun (WGS) entry which is preliminary data.</text>
</comment>
<evidence type="ECO:0000256" key="2">
    <source>
        <dbReference type="ARBA" id="ARBA00022448"/>
    </source>
</evidence>
<keyword evidence="6 8" id="KW-0472">Membrane</keyword>
<dbReference type="AlphaFoldDB" id="A0A9D1GXX2"/>
<comment type="subcellular location">
    <subcellularLocation>
        <location evidence="1">Cell membrane</location>
        <topology evidence="1">Multi-pass membrane protein</topology>
    </subcellularLocation>
</comment>
<feature type="transmembrane region" description="Helical" evidence="8">
    <location>
        <begin position="136"/>
        <end position="158"/>
    </location>
</feature>
<dbReference type="GO" id="GO:0005886">
    <property type="term" value="C:plasma membrane"/>
    <property type="evidence" value="ECO:0007669"/>
    <property type="project" value="UniProtKB-SubCell"/>
</dbReference>
<sequence>MSQPTETEPELVSTEEAAVEPETKPTTAIRSRGDRIFDTIVNVGLLLVMVAAVLPLLVVVVASFTPYAELLRNGGYSLFPRAFTLDGYRAVLADARLQQGFIVSVFITVVGVTINMVVSVLFAYPLSQPHLPGRRGWLFFAILTTLFNAGIIPTFLVVQGTGLLNTVWAMIIPTTVSV</sequence>
<reference evidence="9" key="2">
    <citation type="journal article" date="2021" name="PeerJ">
        <title>Extensive microbial diversity within the chicken gut microbiome revealed by metagenomics and culture.</title>
        <authorList>
            <person name="Gilroy R."/>
            <person name="Ravi A."/>
            <person name="Getino M."/>
            <person name="Pursley I."/>
            <person name="Horton D.L."/>
            <person name="Alikhan N.F."/>
            <person name="Baker D."/>
            <person name="Gharbi K."/>
            <person name="Hall N."/>
            <person name="Watson M."/>
            <person name="Adriaenssens E.M."/>
            <person name="Foster-Nyarko E."/>
            <person name="Jarju S."/>
            <person name="Secka A."/>
            <person name="Antonio M."/>
            <person name="Oren A."/>
            <person name="Chaudhuri R.R."/>
            <person name="La Ragione R."/>
            <person name="Hildebrand F."/>
            <person name="Pallen M.J."/>
        </authorList>
    </citation>
    <scope>NUCLEOTIDE SEQUENCE</scope>
    <source>
        <strain evidence="9">ChiGjej1B1-24693</strain>
    </source>
</reference>
<keyword evidence="5 8" id="KW-1133">Transmembrane helix</keyword>
<evidence type="ECO:0000313" key="10">
    <source>
        <dbReference type="Proteomes" id="UP000886842"/>
    </source>
</evidence>
<proteinExistence type="predicted"/>
<keyword evidence="3" id="KW-1003">Cell membrane</keyword>
<keyword evidence="2" id="KW-0813">Transport</keyword>
<protein>
    <submittedName>
        <fullName evidence="9">Carbohydrate ABC transporter permease</fullName>
    </submittedName>
</protein>
<evidence type="ECO:0000256" key="3">
    <source>
        <dbReference type="ARBA" id="ARBA00022475"/>
    </source>
</evidence>
<organism evidence="9 10">
    <name type="scientific">Candidatus Avipropionibacterium avicola</name>
    <dbReference type="NCBI Taxonomy" id="2840701"/>
    <lineage>
        <taxon>Bacteria</taxon>
        <taxon>Bacillati</taxon>
        <taxon>Actinomycetota</taxon>
        <taxon>Actinomycetes</taxon>
        <taxon>Propionibacteriales</taxon>
        <taxon>Propionibacteriaceae</taxon>
        <taxon>Propionibacteriaceae incertae sedis</taxon>
        <taxon>Candidatus Avipropionibacterium</taxon>
    </lineage>
</organism>
<dbReference type="EMBL" id="DVLP01000236">
    <property type="protein sequence ID" value="HIT75479.1"/>
    <property type="molecule type" value="Genomic_DNA"/>
</dbReference>
<feature type="transmembrane region" description="Helical" evidence="8">
    <location>
        <begin position="101"/>
        <end position="124"/>
    </location>
</feature>
<evidence type="ECO:0000313" key="9">
    <source>
        <dbReference type="EMBL" id="HIT75479.1"/>
    </source>
</evidence>
<accession>A0A9D1GXX2</accession>
<evidence type="ECO:0000256" key="1">
    <source>
        <dbReference type="ARBA" id="ARBA00004651"/>
    </source>
</evidence>
<dbReference type="SUPFAM" id="SSF161098">
    <property type="entry name" value="MetI-like"/>
    <property type="match status" value="1"/>
</dbReference>
<gene>
    <name evidence="9" type="ORF">IAA98_07835</name>
</gene>
<keyword evidence="4 8" id="KW-0812">Transmembrane</keyword>
<dbReference type="PANTHER" id="PTHR43744">
    <property type="entry name" value="ABC TRANSPORTER PERMEASE PROTEIN MG189-RELATED-RELATED"/>
    <property type="match status" value="1"/>
</dbReference>
<feature type="transmembrane region" description="Helical" evidence="8">
    <location>
        <begin position="40"/>
        <end position="64"/>
    </location>
</feature>
<evidence type="ECO:0000256" key="6">
    <source>
        <dbReference type="ARBA" id="ARBA00023136"/>
    </source>
</evidence>
<evidence type="ECO:0000256" key="8">
    <source>
        <dbReference type="SAM" id="Phobius"/>
    </source>
</evidence>
<evidence type="ECO:0000256" key="4">
    <source>
        <dbReference type="ARBA" id="ARBA00022692"/>
    </source>
</evidence>
<reference evidence="9" key="1">
    <citation type="submission" date="2020-10" db="EMBL/GenBank/DDBJ databases">
        <authorList>
            <person name="Gilroy R."/>
        </authorList>
    </citation>
    <scope>NUCLEOTIDE SEQUENCE</scope>
    <source>
        <strain evidence="9">ChiGjej1B1-24693</strain>
    </source>
</reference>
<evidence type="ECO:0000256" key="7">
    <source>
        <dbReference type="SAM" id="MobiDB-lite"/>
    </source>
</evidence>